<evidence type="ECO:0000313" key="3">
    <source>
        <dbReference type="Proteomes" id="UP001597541"/>
    </source>
</evidence>
<comment type="caution">
    <text evidence="2">The sequence shown here is derived from an EMBL/GenBank/DDBJ whole genome shotgun (WGS) entry which is preliminary data.</text>
</comment>
<protein>
    <submittedName>
        <fullName evidence="2">Uncharacterized protein</fullName>
    </submittedName>
</protein>
<accession>A0ABW5P969</accession>
<dbReference type="Proteomes" id="UP001597541">
    <property type="component" value="Unassembled WGS sequence"/>
</dbReference>
<keyword evidence="3" id="KW-1185">Reference proteome</keyword>
<evidence type="ECO:0000313" key="2">
    <source>
        <dbReference type="EMBL" id="MFD2611831.1"/>
    </source>
</evidence>
<feature type="region of interest" description="Disordered" evidence="1">
    <location>
        <begin position="134"/>
        <end position="154"/>
    </location>
</feature>
<reference evidence="3" key="1">
    <citation type="journal article" date="2019" name="Int. J. Syst. Evol. Microbiol.">
        <title>The Global Catalogue of Microorganisms (GCM) 10K type strain sequencing project: providing services to taxonomists for standard genome sequencing and annotation.</title>
        <authorList>
            <consortium name="The Broad Institute Genomics Platform"/>
            <consortium name="The Broad Institute Genome Sequencing Center for Infectious Disease"/>
            <person name="Wu L."/>
            <person name="Ma J."/>
        </authorList>
    </citation>
    <scope>NUCLEOTIDE SEQUENCE [LARGE SCALE GENOMIC DNA]</scope>
    <source>
        <strain evidence="3">KCTC 3950</strain>
    </source>
</reference>
<organism evidence="2 3">
    <name type="scientific">Paenibacillus gansuensis</name>
    <dbReference type="NCBI Taxonomy" id="306542"/>
    <lineage>
        <taxon>Bacteria</taxon>
        <taxon>Bacillati</taxon>
        <taxon>Bacillota</taxon>
        <taxon>Bacilli</taxon>
        <taxon>Bacillales</taxon>
        <taxon>Paenibacillaceae</taxon>
        <taxon>Paenibacillus</taxon>
    </lineage>
</organism>
<sequence length="154" mass="17401">MKPVSDQETLPHTRLPYHLLHNVLTGLGYSHGQDEEAFTYRYVLSDESSSGETVLLLPYHMSADDRTASVEWVNAAVTAGKAEQELRTEASAKLHETAEVLRRKLEDWEKMQQSNNSSMAQNEKEMIRLGKDMEGMKTNGELRERGVVPDPIQS</sequence>
<name>A0ABW5P969_9BACL</name>
<gene>
    <name evidence="2" type="ORF">ACFSUF_05270</name>
</gene>
<evidence type="ECO:0000256" key="1">
    <source>
        <dbReference type="SAM" id="MobiDB-lite"/>
    </source>
</evidence>
<proteinExistence type="predicted"/>
<dbReference type="EMBL" id="JBHUME010000005">
    <property type="protein sequence ID" value="MFD2611831.1"/>
    <property type="molecule type" value="Genomic_DNA"/>
</dbReference>
<feature type="compositionally biased region" description="Basic and acidic residues" evidence="1">
    <location>
        <begin position="134"/>
        <end position="147"/>
    </location>
</feature>
<dbReference type="RefSeq" id="WP_377600845.1">
    <property type="nucleotide sequence ID" value="NZ_JBHUME010000005.1"/>
</dbReference>